<dbReference type="InterPro" id="IPR017853">
    <property type="entry name" value="GH"/>
</dbReference>
<organism evidence="8 9">
    <name type="scientific">Miniimonas arenae</name>
    <dbReference type="NCBI Taxonomy" id="676201"/>
    <lineage>
        <taxon>Bacteria</taxon>
        <taxon>Bacillati</taxon>
        <taxon>Actinomycetota</taxon>
        <taxon>Actinomycetes</taxon>
        <taxon>Micrococcales</taxon>
        <taxon>Beutenbergiaceae</taxon>
        <taxon>Miniimonas</taxon>
    </lineage>
</organism>
<dbReference type="EC" id="3.2.1.51" evidence="2"/>
<dbReference type="GO" id="GO:0004560">
    <property type="term" value="F:alpha-L-fucosidase activity"/>
    <property type="evidence" value="ECO:0007669"/>
    <property type="project" value="InterPro"/>
</dbReference>
<dbReference type="PANTHER" id="PTHR10030:SF37">
    <property type="entry name" value="ALPHA-L-FUCOSIDASE-RELATED"/>
    <property type="match status" value="1"/>
</dbReference>
<accession>A0A5C5B8V2</accession>
<dbReference type="InterPro" id="IPR057739">
    <property type="entry name" value="Glyco_hydro_29_N"/>
</dbReference>
<dbReference type="PANTHER" id="PTHR10030">
    <property type="entry name" value="ALPHA-L-FUCOSIDASE"/>
    <property type="match status" value="1"/>
</dbReference>
<protein>
    <recommendedName>
        <fullName evidence="2">alpha-L-fucosidase</fullName>
        <ecNumber evidence="2">3.2.1.51</ecNumber>
    </recommendedName>
</protein>
<dbReference type="Proteomes" id="UP000313849">
    <property type="component" value="Unassembled WGS sequence"/>
</dbReference>
<evidence type="ECO:0000313" key="8">
    <source>
        <dbReference type="EMBL" id="TNU72939.1"/>
    </source>
</evidence>
<evidence type="ECO:0000259" key="7">
    <source>
        <dbReference type="Pfam" id="PF01120"/>
    </source>
</evidence>
<feature type="region of interest" description="Disordered" evidence="6">
    <location>
        <begin position="92"/>
        <end position="158"/>
    </location>
</feature>
<dbReference type="Gene3D" id="3.20.20.80">
    <property type="entry name" value="Glycosidases"/>
    <property type="match status" value="1"/>
</dbReference>
<reference evidence="8 9" key="1">
    <citation type="submission" date="2019-06" db="EMBL/GenBank/DDBJ databases">
        <title>Draft genome sequence of Miniimonas arenae KCTC 19750T isolated from sea sand.</title>
        <authorList>
            <person name="Park S.-J."/>
        </authorList>
    </citation>
    <scope>NUCLEOTIDE SEQUENCE [LARGE SCALE GENOMIC DNA]</scope>
    <source>
        <strain evidence="8 9">KCTC 19750</strain>
    </source>
</reference>
<keyword evidence="9" id="KW-1185">Reference proteome</keyword>
<comment type="similarity">
    <text evidence="1">Belongs to the glycosyl hydrolase 29 family.</text>
</comment>
<name>A0A5C5B8V2_9MICO</name>
<evidence type="ECO:0000256" key="5">
    <source>
        <dbReference type="ARBA" id="ARBA00023295"/>
    </source>
</evidence>
<evidence type="ECO:0000256" key="1">
    <source>
        <dbReference type="ARBA" id="ARBA00007951"/>
    </source>
</evidence>
<keyword evidence="3" id="KW-0732">Signal</keyword>
<evidence type="ECO:0000256" key="2">
    <source>
        <dbReference type="ARBA" id="ARBA00012662"/>
    </source>
</evidence>
<dbReference type="GO" id="GO:0005764">
    <property type="term" value="C:lysosome"/>
    <property type="evidence" value="ECO:0007669"/>
    <property type="project" value="TreeGrafter"/>
</dbReference>
<evidence type="ECO:0000256" key="6">
    <source>
        <dbReference type="SAM" id="MobiDB-lite"/>
    </source>
</evidence>
<feature type="compositionally biased region" description="Low complexity" evidence="6">
    <location>
        <begin position="129"/>
        <end position="144"/>
    </location>
</feature>
<evidence type="ECO:0000256" key="4">
    <source>
        <dbReference type="ARBA" id="ARBA00022801"/>
    </source>
</evidence>
<comment type="caution">
    <text evidence="8">The sequence shown here is derived from an EMBL/GenBank/DDBJ whole genome shotgun (WGS) entry which is preliminary data.</text>
</comment>
<dbReference type="EMBL" id="VENP01000080">
    <property type="protein sequence ID" value="TNU72939.1"/>
    <property type="molecule type" value="Genomic_DNA"/>
</dbReference>
<dbReference type="InterPro" id="IPR000933">
    <property type="entry name" value="Glyco_hydro_29"/>
</dbReference>
<dbReference type="GO" id="GO:0006004">
    <property type="term" value="P:fucose metabolic process"/>
    <property type="evidence" value="ECO:0007669"/>
    <property type="project" value="TreeGrafter"/>
</dbReference>
<sequence>MNTMTDAEWGTGAEDPAWFDPDDLDADAWIDALADAELTGVILTAKHHDGFCLWPTPTTSHSVAASPWRGGRGDLVREVADAARRRGLAFGGAVHQQPGRARARGRGGAGHAHSVTITSGCQPCGSGSGRVTTTSRSSSPSTPVAYNPGIPPGTRETP</sequence>
<dbReference type="Pfam" id="PF01120">
    <property type="entry name" value="Alpha_L_fucos"/>
    <property type="match status" value="1"/>
</dbReference>
<evidence type="ECO:0000256" key="3">
    <source>
        <dbReference type="ARBA" id="ARBA00022729"/>
    </source>
</evidence>
<dbReference type="SUPFAM" id="SSF51445">
    <property type="entry name" value="(Trans)glycosidases"/>
    <property type="match status" value="1"/>
</dbReference>
<keyword evidence="4" id="KW-0378">Hydrolase</keyword>
<dbReference type="AlphaFoldDB" id="A0A5C5B8V2"/>
<gene>
    <name evidence="8" type="ORF">FH969_14050</name>
</gene>
<dbReference type="GO" id="GO:0016139">
    <property type="term" value="P:glycoside catabolic process"/>
    <property type="evidence" value="ECO:0007669"/>
    <property type="project" value="TreeGrafter"/>
</dbReference>
<dbReference type="OrthoDB" id="5526311at2"/>
<proteinExistence type="inferred from homology"/>
<feature type="domain" description="Glycoside hydrolase family 29 N-terminal" evidence="7">
    <location>
        <begin position="19"/>
        <end position="96"/>
    </location>
</feature>
<evidence type="ECO:0000313" key="9">
    <source>
        <dbReference type="Proteomes" id="UP000313849"/>
    </source>
</evidence>
<keyword evidence="5" id="KW-0326">Glycosidase</keyword>